<dbReference type="EMBL" id="JAXUAC010000077">
    <property type="protein sequence ID" value="MDZ7514344.1"/>
    <property type="molecule type" value="Genomic_DNA"/>
</dbReference>
<accession>A0ABU5MNL0</accession>
<sequence length="49" mass="5073">MGALGNNASQPQGAQALLGALQNSKEVINGGQLWKVKTGRLNGVLWILG</sequence>
<gene>
    <name evidence="1" type="ORF">U5F72_21305</name>
</gene>
<organism evidence="1 2">
    <name type="scientific">Stenotrophomonas muris</name>
    <dbReference type="NCBI Taxonomy" id="2963283"/>
    <lineage>
        <taxon>Bacteria</taxon>
        <taxon>Pseudomonadati</taxon>
        <taxon>Pseudomonadota</taxon>
        <taxon>Gammaproteobacteria</taxon>
        <taxon>Lysobacterales</taxon>
        <taxon>Lysobacteraceae</taxon>
        <taxon>Stenotrophomonas</taxon>
    </lineage>
</organism>
<comment type="caution">
    <text evidence="1">The sequence shown here is derived from an EMBL/GenBank/DDBJ whole genome shotgun (WGS) entry which is preliminary data.</text>
</comment>
<dbReference type="Proteomes" id="UP001290894">
    <property type="component" value="Unassembled WGS sequence"/>
</dbReference>
<name>A0ABU5MNL0_9GAMM</name>
<reference evidence="1 2" key="1">
    <citation type="submission" date="2023-12" db="EMBL/GenBank/DDBJ databases">
        <title>'Antibacterial potential of Stenotrophomonas maltophilia cystic fibrosis isolates' (manuscript under preparation).</title>
        <authorList>
            <person name="Crisan C.V."/>
            <person name="Pettis M."/>
            <person name="Goldberg J.B."/>
        </authorList>
    </citation>
    <scope>NUCLEOTIDE SEQUENCE [LARGE SCALE GENOMIC DNA]</scope>
    <source>
        <strain evidence="1 2">CCV155</strain>
    </source>
</reference>
<keyword evidence="2" id="KW-1185">Reference proteome</keyword>
<proteinExistence type="predicted"/>
<evidence type="ECO:0000313" key="1">
    <source>
        <dbReference type="EMBL" id="MDZ7514344.1"/>
    </source>
</evidence>
<evidence type="ECO:0000313" key="2">
    <source>
        <dbReference type="Proteomes" id="UP001290894"/>
    </source>
</evidence>
<protein>
    <submittedName>
        <fullName evidence="1">Uncharacterized protein</fullName>
    </submittedName>
</protein>